<dbReference type="EMBL" id="KZ820009">
    <property type="protein sequence ID" value="PWN49762.1"/>
    <property type="molecule type" value="Genomic_DNA"/>
</dbReference>
<name>A0ACD0NVE5_9BASI</name>
<sequence length="580" mass="64305">MASPTSAVTRKLKILMAHGYTSNSFIFQKRSGAIRRACKDVADFTFVNGPHIVQPITSAGDLDSPDTEGKPIDENTPIEEQPRAWWKANSFDATYELWPETVQYLNKVFEKEGPFDAVWGFSQGACLTGLLASAFEKPERVPGLKLPNGQGPLRFAIAVSGFRSRDPSHQTLFQEPIQTPVLHVLGRADQIVDLDRSQTLIDVCANSRVELHDGGHSLPSQAAWRNFFRDFIATFASEPYVANKDWLKVIGPSERPKGENTPSASGANTPTHAQTYANGSSRDDTNLGGDPNERAPASVAADATTSPSSSSTTTTAQAVGGGGGGGGGEQGEQDIDPSNPNRRVPKKKANAPFLVHQRWKEEQEAQRRAQALAQGQDFEAEEEKRRERKREEEERKGRERKPSAFVKAAAGLFRYAIMGLAIALLAGQFFAGDALWGYRGKWTKLRTYMPYKERIYSLPELALYNGRDPEKPILLSIMGDVYDVTAGSRIYGPGGGYEFFSGRDASRSYVTGCFETHLTHDIRGLTALEISDIMNWKRFFDTHEKYFKVGRVVLPTLTEDDPIPEDCEQWAKQKLDRVEY</sequence>
<proteinExistence type="predicted"/>
<keyword evidence="2" id="KW-1185">Reference proteome</keyword>
<protein>
    <submittedName>
        <fullName evidence="1">Uncharacterized protein</fullName>
    </submittedName>
</protein>
<gene>
    <name evidence="1" type="ORF">IE53DRAFT_387994</name>
</gene>
<organism evidence="1 2">
    <name type="scientific">Violaceomyces palustris</name>
    <dbReference type="NCBI Taxonomy" id="1673888"/>
    <lineage>
        <taxon>Eukaryota</taxon>
        <taxon>Fungi</taxon>
        <taxon>Dikarya</taxon>
        <taxon>Basidiomycota</taxon>
        <taxon>Ustilaginomycotina</taxon>
        <taxon>Ustilaginomycetes</taxon>
        <taxon>Violaceomycetales</taxon>
        <taxon>Violaceomycetaceae</taxon>
        <taxon>Violaceomyces</taxon>
    </lineage>
</organism>
<reference evidence="1 2" key="1">
    <citation type="journal article" date="2018" name="Mol. Biol. Evol.">
        <title>Broad Genomic Sampling Reveals a Smut Pathogenic Ancestry of the Fungal Clade Ustilaginomycotina.</title>
        <authorList>
            <person name="Kijpornyongpan T."/>
            <person name="Mondo S.J."/>
            <person name="Barry K."/>
            <person name="Sandor L."/>
            <person name="Lee J."/>
            <person name="Lipzen A."/>
            <person name="Pangilinan J."/>
            <person name="LaButti K."/>
            <person name="Hainaut M."/>
            <person name="Henrissat B."/>
            <person name="Grigoriev I.V."/>
            <person name="Spatafora J.W."/>
            <person name="Aime M.C."/>
        </authorList>
    </citation>
    <scope>NUCLEOTIDE SEQUENCE [LARGE SCALE GENOMIC DNA]</scope>
    <source>
        <strain evidence="1 2">SA 807</strain>
    </source>
</reference>
<evidence type="ECO:0000313" key="2">
    <source>
        <dbReference type="Proteomes" id="UP000245626"/>
    </source>
</evidence>
<dbReference type="Proteomes" id="UP000245626">
    <property type="component" value="Unassembled WGS sequence"/>
</dbReference>
<evidence type="ECO:0000313" key="1">
    <source>
        <dbReference type="EMBL" id="PWN49762.1"/>
    </source>
</evidence>
<accession>A0ACD0NVE5</accession>